<organism evidence="1 2">
    <name type="scientific">Penicillium hetheringtonii</name>
    <dbReference type="NCBI Taxonomy" id="911720"/>
    <lineage>
        <taxon>Eukaryota</taxon>
        <taxon>Fungi</taxon>
        <taxon>Dikarya</taxon>
        <taxon>Ascomycota</taxon>
        <taxon>Pezizomycotina</taxon>
        <taxon>Eurotiomycetes</taxon>
        <taxon>Eurotiomycetidae</taxon>
        <taxon>Eurotiales</taxon>
        <taxon>Aspergillaceae</taxon>
        <taxon>Penicillium</taxon>
    </lineage>
</organism>
<evidence type="ECO:0000313" key="2">
    <source>
        <dbReference type="Proteomes" id="UP001216150"/>
    </source>
</evidence>
<gene>
    <name evidence="1" type="ORF">N7450_004754</name>
</gene>
<keyword evidence="2" id="KW-1185">Reference proteome</keyword>
<dbReference type="Proteomes" id="UP001216150">
    <property type="component" value="Unassembled WGS sequence"/>
</dbReference>
<accession>A0AAD6DQN5</accession>
<evidence type="ECO:0000313" key="1">
    <source>
        <dbReference type="EMBL" id="KAJ5590782.1"/>
    </source>
</evidence>
<dbReference type="EMBL" id="JAQJAC010000003">
    <property type="protein sequence ID" value="KAJ5590782.1"/>
    <property type="molecule type" value="Genomic_DNA"/>
</dbReference>
<name>A0AAD6DQN5_9EURO</name>
<dbReference type="AlphaFoldDB" id="A0AAD6DQN5"/>
<protein>
    <submittedName>
        <fullName evidence="1">Uncharacterized protein</fullName>
    </submittedName>
</protein>
<sequence>MLSLPPTIGSYEIVKLPQNPEDVGYGESIVVNLEQQIPNTEAARHCATFEWFLIKVDDEKSTLSEEASILHSASGVWASHACAILEFTRGGV</sequence>
<comment type="caution">
    <text evidence="1">The sequence shown here is derived from an EMBL/GenBank/DDBJ whole genome shotgun (WGS) entry which is preliminary data.</text>
</comment>
<reference evidence="1 2" key="1">
    <citation type="journal article" date="2023" name="IMA Fungus">
        <title>Comparative genomic study of the Penicillium genus elucidates a diverse pangenome and 15 lateral gene transfer events.</title>
        <authorList>
            <person name="Petersen C."/>
            <person name="Sorensen T."/>
            <person name="Nielsen M.R."/>
            <person name="Sondergaard T.E."/>
            <person name="Sorensen J.L."/>
            <person name="Fitzpatrick D.A."/>
            <person name="Frisvad J.C."/>
            <person name="Nielsen K.L."/>
        </authorList>
    </citation>
    <scope>NUCLEOTIDE SEQUENCE [LARGE SCALE GENOMIC DNA]</scope>
    <source>
        <strain evidence="1 2">IBT 29057</strain>
    </source>
</reference>
<proteinExistence type="predicted"/>